<keyword evidence="1" id="KW-0472">Membrane</keyword>
<proteinExistence type="predicted"/>
<name>W7QGS2_9ALTE</name>
<dbReference type="Pfam" id="PF03929">
    <property type="entry name" value="PepSY_TM"/>
    <property type="match status" value="1"/>
</dbReference>
<evidence type="ECO:0000313" key="2">
    <source>
        <dbReference type="EMBL" id="EWH11076.1"/>
    </source>
</evidence>
<dbReference type="eggNOG" id="COG3182">
    <property type="taxonomic scope" value="Bacteria"/>
</dbReference>
<organism evidence="2 3">
    <name type="scientific">Catenovulum agarivorans DS-2</name>
    <dbReference type="NCBI Taxonomy" id="1328313"/>
    <lineage>
        <taxon>Bacteria</taxon>
        <taxon>Pseudomonadati</taxon>
        <taxon>Pseudomonadota</taxon>
        <taxon>Gammaproteobacteria</taxon>
        <taxon>Alteromonadales</taxon>
        <taxon>Alteromonadaceae</taxon>
        <taxon>Catenovulum</taxon>
    </lineage>
</organism>
<feature type="transmembrane region" description="Helical" evidence="1">
    <location>
        <begin position="393"/>
        <end position="411"/>
    </location>
</feature>
<feature type="transmembrane region" description="Helical" evidence="1">
    <location>
        <begin position="449"/>
        <end position="467"/>
    </location>
</feature>
<feature type="transmembrane region" description="Helical" evidence="1">
    <location>
        <begin position="146"/>
        <end position="168"/>
    </location>
</feature>
<feature type="transmembrane region" description="Helical" evidence="1">
    <location>
        <begin position="423"/>
        <end position="442"/>
    </location>
</feature>
<feature type="transmembrane region" description="Helical" evidence="1">
    <location>
        <begin position="189"/>
        <end position="211"/>
    </location>
</feature>
<sequence>MKNTFRQSMNWLHTWSGFLCAWLLYFIFLTGTLGYFENEIDRWLKPEMVPVTDKIDYQQVLLTAEQHLEQLATDSPSWYISFPAERSPFVKISWLQLADTAKNIEKQWHEKSIDLSNNHISPVRDTAGGMTLYRLHYNLHYLPTTVAYIIVSIASMFMLIGLITGIIIHKKIFIEFFTFRANKGLRSWLDIHNIFSVLPLPFHLMITYSGLVLLMTVSMAGVININYGEGKENNKKFYYAASAEHSQQITSQLSPSDLSPQQVLLDAQQRYPKLNISYIGVLKRTTDDVHYEVWFDNHQGIELVSHLTYHQQDGQVVIDISGEKIGEAAQIYDVLEHLHEGLFADIYLRWLYFLSGLMGSAMIATGCIIWLNKRLKNANPAKQFDRTYTLARLNIAVVVGLPIALAVFFYSNRLLPIEMLNRAQWEMHSLFITLGLGLIICLFHPNKHLWRNSLWLCAVSFPMLPLVNYLTTGHNLFSSFVQQDWQMFAFDLTMLITGAASAWAALALGQQANTRPTGVSP</sequence>
<dbReference type="RefSeq" id="WP_035013745.1">
    <property type="nucleotide sequence ID" value="NZ_ARZY01000007.1"/>
</dbReference>
<reference evidence="2 3" key="1">
    <citation type="journal article" date="2014" name="Genome Announc.">
        <title>Draft Genome Sequence of the Agar-Degrading Bacterium Catenovulum sp. Strain DS-2, Isolated from Intestines of Haliotis diversicolor.</title>
        <authorList>
            <person name="Shan D."/>
            <person name="Li X."/>
            <person name="Gu Z."/>
            <person name="Wei G."/>
            <person name="Gao Z."/>
            <person name="Shao Z."/>
        </authorList>
    </citation>
    <scope>NUCLEOTIDE SEQUENCE [LARGE SCALE GENOMIC DNA]</scope>
    <source>
        <strain evidence="2 3">DS-2</strain>
    </source>
</reference>
<dbReference type="AlphaFoldDB" id="W7QGS2"/>
<evidence type="ECO:0000313" key="3">
    <source>
        <dbReference type="Proteomes" id="UP000019276"/>
    </source>
</evidence>
<dbReference type="InterPro" id="IPR005625">
    <property type="entry name" value="PepSY-ass_TM"/>
</dbReference>
<dbReference type="PANTHER" id="PTHR34219:SF4">
    <property type="entry name" value="PEPSY DOMAIN-CONTAINING PROTEIN"/>
    <property type="match status" value="1"/>
</dbReference>
<dbReference type="EMBL" id="ARZY01000007">
    <property type="protein sequence ID" value="EWH11076.1"/>
    <property type="molecule type" value="Genomic_DNA"/>
</dbReference>
<dbReference type="PATRIC" id="fig|1328313.3.peg.1214"/>
<protein>
    <submittedName>
        <fullName evidence="2">Iron-regulated membrane protein</fullName>
    </submittedName>
</protein>
<feature type="transmembrane region" description="Helical" evidence="1">
    <location>
        <begin position="350"/>
        <end position="372"/>
    </location>
</feature>
<keyword evidence="3" id="KW-1185">Reference proteome</keyword>
<evidence type="ECO:0000256" key="1">
    <source>
        <dbReference type="SAM" id="Phobius"/>
    </source>
</evidence>
<dbReference type="PANTHER" id="PTHR34219">
    <property type="entry name" value="IRON-REGULATED INNER MEMBRANE PROTEIN-RELATED"/>
    <property type="match status" value="1"/>
</dbReference>
<gene>
    <name evidence="2" type="ORF">DS2_05890</name>
</gene>
<feature type="transmembrane region" description="Helical" evidence="1">
    <location>
        <begin position="12"/>
        <end position="36"/>
    </location>
</feature>
<accession>W7QGS2</accession>
<feature type="transmembrane region" description="Helical" evidence="1">
    <location>
        <begin position="487"/>
        <end position="508"/>
    </location>
</feature>
<keyword evidence="1" id="KW-0812">Transmembrane</keyword>
<dbReference type="STRING" id="1328313.DS2_05890"/>
<dbReference type="OrthoDB" id="9776609at2"/>
<keyword evidence="1" id="KW-1133">Transmembrane helix</keyword>
<dbReference type="Proteomes" id="UP000019276">
    <property type="component" value="Unassembled WGS sequence"/>
</dbReference>
<comment type="caution">
    <text evidence="2">The sequence shown here is derived from an EMBL/GenBank/DDBJ whole genome shotgun (WGS) entry which is preliminary data.</text>
</comment>